<evidence type="ECO:0000313" key="2">
    <source>
        <dbReference type="Proteomes" id="UP000198802"/>
    </source>
</evidence>
<accession>A0A0S4QWF0</accession>
<dbReference type="Proteomes" id="UP000198802">
    <property type="component" value="Unassembled WGS sequence"/>
</dbReference>
<protein>
    <submittedName>
        <fullName evidence="1">Uncharacterized protein</fullName>
    </submittedName>
</protein>
<reference evidence="2" key="1">
    <citation type="submission" date="2015-11" db="EMBL/GenBank/DDBJ databases">
        <authorList>
            <person name="Varghese N."/>
        </authorList>
    </citation>
    <scope>NUCLEOTIDE SEQUENCE [LARGE SCALE GENOMIC DNA]</scope>
    <source>
        <strain evidence="2">DSM 45899</strain>
    </source>
</reference>
<evidence type="ECO:0000313" key="1">
    <source>
        <dbReference type="EMBL" id="CUU59196.1"/>
    </source>
</evidence>
<name>A0A0S4QWF0_9ACTN</name>
<organism evidence="1 2">
    <name type="scientific">Parafrankia irregularis</name>
    <dbReference type="NCBI Taxonomy" id="795642"/>
    <lineage>
        <taxon>Bacteria</taxon>
        <taxon>Bacillati</taxon>
        <taxon>Actinomycetota</taxon>
        <taxon>Actinomycetes</taxon>
        <taxon>Frankiales</taxon>
        <taxon>Frankiaceae</taxon>
        <taxon>Parafrankia</taxon>
    </lineage>
</organism>
<keyword evidence="2" id="KW-1185">Reference proteome</keyword>
<gene>
    <name evidence="1" type="ORF">Ga0074812_12587</name>
</gene>
<dbReference type="EMBL" id="FAOZ01000025">
    <property type="protein sequence ID" value="CUU59196.1"/>
    <property type="molecule type" value="Genomic_DNA"/>
</dbReference>
<proteinExistence type="predicted"/>
<dbReference type="AlphaFoldDB" id="A0A0S4QWF0"/>
<sequence>MACPGCGVVTSRVHSYHEWTLADVAIDARRVL</sequence>